<organism evidence="2 3">
    <name type="scientific">Owenweeksia hongkongensis (strain DSM 17368 / CIP 108786 / JCM 12287 / NRRL B-23963 / UST20020801)</name>
    <dbReference type="NCBI Taxonomy" id="926562"/>
    <lineage>
        <taxon>Bacteria</taxon>
        <taxon>Pseudomonadati</taxon>
        <taxon>Bacteroidota</taxon>
        <taxon>Flavobacteriia</taxon>
        <taxon>Flavobacteriales</taxon>
        <taxon>Owenweeksiaceae</taxon>
        <taxon>Owenweeksia</taxon>
    </lineage>
</organism>
<dbReference type="HOGENOM" id="CLU_1784946_0_0_10"/>
<accession>G8R3F9</accession>
<proteinExistence type="predicted"/>
<keyword evidence="3" id="KW-1185">Reference proteome</keyword>
<dbReference type="AlphaFoldDB" id="G8R3F9"/>
<gene>
    <name evidence="2" type="ordered locus">Oweho_0970</name>
</gene>
<feature type="signal peptide" evidence="1">
    <location>
        <begin position="1"/>
        <end position="22"/>
    </location>
</feature>
<evidence type="ECO:0000313" key="3">
    <source>
        <dbReference type="Proteomes" id="UP000005631"/>
    </source>
</evidence>
<sequence length="145" mass="16320">MKLKSLLLACSAATLIFSSCNSDSNSQSLKGKWSFNTMQGAYSELWLDGKSLLTVKSDSRNPFVFDYNQNGNTIVIYQHGLRGKKSEEVDRFLIEKHNGETVTILQDSVENKLQLISEDVGDIKNTKSYRDSVLLDFDSRAQSEQ</sequence>
<feature type="chain" id="PRO_5003515568" description="Lipocalin-like domain-containing protein" evidence="1">
    <location>
        <begin position="23"/>
        <end position="145"/>
    </location>
</feature>
<dbReference type="PROSITE" id="PS51257">
    <property type="entry name" value="PROKAR_LIPOPROTEIN"/>
    <property type="match status" value="1"/>
</dbReference>
<keyword evidence="1" id="KW-0732">Signal</keyword>
<dbReference type="RefSeq" id="WP_014201341.1">
    <property type="nucleotide sequence ID" value="NC_016599.1"/>
</dbReference>
<name>G8R3F9_OWEHD</name>
<evidence type="ECO:0008006" key="4">
    <source>
        <dbReference type="Google" id="ProtNLM"/>
    </source>
</evidence>
<dbReference type="STRING" id="926562.Oweho_0970"/>
<evidence type="ECO:0000313" key="2">
    <source>
        <dbReference type="EMBL" id="AEV31980.1"/>
    </source>
</evidence>
<dbReference type="KEGG" id="oho:Oweho_0970"/>
<dbReference type="Proteomes" id="UP000005631">
    <property type="component" value="Chromosome"/>
</dbReference>
<dbReference type="EMBL" id="CP003156">
    <property type="protein sequence ID" value="AEV31980.1"/>
    <property type="molecule type" value="Genomic_DNA"/>
</dbReference>
<evidence type="ECO:0000256" key="1">
    <source>
        <dbReference type="SAM" id="SignalP"/>
    </source>
</evidence>
<reference evidence="2 3" key="1">
    <citation type="journal article" date="2012" name="Stand. Genomic Sci.">
        <title>Genome sequence of the orange-pigmented seawater bacterium Owenweeksia hongkongensis type strain (UST20020801(T)).</title>
        <authorList>
            <person name="Riedel T."/>
            <person name="Held B."/>
            <person name="Nolan M."/>
            <person name="Lucas S."/>
            <person name="Lapidus A."/>
            <person name="Tice H."/>
            <person name="Del Rio T.G."/>
            <person name="Cheng J.F."/>
            <person name="Han C."/>
            <person name="Tapia R."/>
            <person name="Goodwin L.A."/>
            <person name="Pitluck S."/>
            <person name="Liolios K."/>
            <person name="Mavromatis K."/>
            <person name="Pagani I."/>
            <person name="Ivanova N."/>
            <person name="Mikhailova N."/>
            <person name="Pati A."/>
            <person name="Chen A."/>
            <person name="Palaniappan K."/>
            <person name="Rohde M."/>
            <person name="Tindall B.J."/>
            <person name="Detter J.C."/>
            <person name="Goker M."/>
            <person name="Woyke T."/>
            <person name="Bristow J."/>
            <person name="Eisen J.A."/>
            <person name="Markowitz V."/>
            <person name="Hugenholtz P."/>
            <person name="Klenk H.P."/>
            <person name="Kyrpides N.C."/>
        </authorList>
    </citation>
    <scope>NUCLEOTIDE SEQUENCE</scope>
    <source>
        <strain evidence="3">DSM 17368 / JCM 12287 / NRRL B-23963</strain>
    </source>
</reference>
<protein>
    <recommendedName>
        <fullName evidence="4">Lipocalin-like domain-containing protein</fullName>
    </recommendedName>
</protein>